<accession>A0AAU9K7C7</accession>
<dbReference type="EMBL" id="CAJZBQ010000060">
    <property type="protein sequence ID" value="CAG9334926.1"/>
    <property type="molecule type" value="Genomic_DNA"/>
</dbReference>
<dbReference type="Proteomes" id="UP001162131">
    <property type="component" value="Unassembled WGS sequence"/>
</dbReference>
<reference evidence="1" key="1">
    <citation type="submission" date="2021-09" db="EMBL/GenBank/DDBJ databases">
        <authorList>
            <consortium name="AG Swart"/>
            <person name="Singh M."/>
            <person name="Singh A."/>
            <person name="Seah K."/>
            <person name="Emmerich C."/>
        </authorList>
    </citation>
    <scope>NUCLEOTIDE SEQUENCE</scope>
    <source>
        <strain evidence="1">ATCC30299</strain>
    </source>
</reference>
<proteinExistence type="predicted"/>
<dbReference type="AlphaFoldDB" id="A0AAU9K7C7"/>
<protein>
    <submittedName>
        <fullName evidence="1">Uncharacterized protein</fullName>
    </submittedName>
</protein>
<sequence length="93" mass="10931">MSEYQREDKLQGIDKVEWKQKIKEAVRLLNWRQSMYRLETENEKSTRMYRSLMVGMDSTDASAFVKINSCNGAALGMIHRMRAGFNFCNLMQN</sequence>
<comment type="caution">
    <text evidence="1">The sequence shown here is derived from an EMBL/GenBank/DDBJ whole genome shotgun (WGS) entry which is preliminary data.</text>
</comment>
<name>A0AAU9K7C7_9CILI</name>
<evidence type="ECO:0000313" key="1">
    <source>
        <dbReference type="EMBL" id="CAG9334926.1"/>
    </source>
</evidence>
<organism evidence="1 2">
    <name type="scientific">Blepharisma stoltei</name>
    <dbReference type="NCBI Taxonomy" id="1481888"/>
    <lineage>
        <taxon>Eukaryota</taxon>
        <taxon>Sar</taxon>
        <taxon>Alveolata</taxon>
        <taxon>Ciliophora</taxon>
        <taxon>Postciliodesmatophora</taxon>
        <taxon>Heterotrichea</taxon>
        <taxon>Heterotrichida</taxon>
        <taxon>Blepharismidae</taxon>
        <taxon>Blepharisma</taxon>
    </lineage>
</organism>
<keyword evidence="2" id="KW-1185">Reference proteome</keyword>
<gene>
    <name evidence="1" type="ORF">BSTOLATCC_MIC62510</name>
</gene>
<evidence type="ECO:0000313" key="2">
    <source>
        <dbReference type="Proteomes" id="UP001162131"/>
    </source>
</evidence>